<organism evidence="3 4">
    <name type="scientific">Cryomyces minteri</name>
    <dbReference type="NCBI Taxonomy" id="331657"/>
    <lineage>
        <taxon>Eukaryota</taxon>
        <taxon>Fungi</taxon>
        <taxon>Dikarya</taxon>
        <taxon>Ascomycota</taxon>
        <taxon>Pezizomycotina</taxon>
        <taxon>Dothideomycetes</taxon>
        <taxon>Dothideomycetes incertae sedis</taxon>
        <taxon>Cryomyces</taxon>
    </lineage>
</organism>
<feature type="compositionally biased region" description="Low complexity" evidence="2">
    <location>
        <begin position="59"/>
        <end position="72"/>
    </location>
</feature>
<feature type="region of interest" description="Disordered" evidence="2">
    <location>
        <begin position="55"/>
        <end position="120"/>
    </location>
</feature>
<dbReference type="AlphaFoldDB" id="A0A4V5NDN6"/>
<gene>
    <name evidence="3" type="ORF">B0A49_13275</name>
</gene>
<evidence type="ECO:0000313" key="4">
    <source>
        <dbReference type="Proteomes" id="UP000308768"/>
    </source>
</evidence>
<feature type="region of interest" description="Disordered" evidence="2">
    <location>
        <begin position="425"/>
        <end position="519"/>
    </location>
</feature>
<comment type="similarity">
    <text evidence="1">Belongs to the PPP4R2 family.</text>
</comment>
<protein>
    <recommendedName>
        <fullName evidence="5">Protein phosphatase 4 core regulatory subunit R2</fullName>
    </recommendedName>
</protein>
<evidence type="ECO:0000313" key="3">
    <source>
        <dbReference type="EMBL" id="TKA63479.1"/>
    </source>
</evidence>
<feature type="compositionally biased region" description="Basic and acidic residues" evidence="2">
    <location>
        <begin position="428"/>
        <end position="455"/>
    </location>
</feature>
<dbReference type="InterPro" id="IPR015267">
    <property type="entry name" value="PPP4R2"/>
</dbReference>
<name>A0A4V5NDN6_9PEZI</name>
<dbReference type="PANTHER" id="PTHR16487">
    <property type="entry name" value="PPP4R2-RELATED PROTEIN"/>
    <property type="match status" value="1"/>
</dbReference>
<dbReference type="Pfam" id="PF09184">
    <property type="entry name" value="PPP4R2"/>
    <property type="match status" value="1"/>
</dbReference>
<sequence length="519" mass="55145">MATTTGVEVLEGVVQDGSMDVEAWPHVLEELLSMLSKNIHDFPIPSVLLPEAPPRVHAPRASPTPASSPLTTRIEELGDPGESLSQESQTTNKENAPPPGDSSPRPPVPVFSNNHTAPVTAYPQAPDSTLPLQLLSTYHSIVKTLMTQFRGAPPHTIQRLAELVLRPRAHYRFLPPYLNALDRVVSVSSTTEVFPLPQATLPSSMNISFLQNDDITGTSTISSGLGSDEALGGALLTPIPWLRPKHQDGELRSENTETIDGPNGAGRVETVTVALNGHPGMAVTPIGSTSTASQSSTTGETIYTPTSSQSPTTSANLHTSTVSPKTELGDSSRPLGQSVAEMRAAGAVTQGELLRQEQEAGVVPVAQHSPRRPLSSMTHVSERNELAEELPHARGPEIIGMEDTGPQERMLGGGLDMEAAVGRLYHPGPKEEPTSSEETKVEMEDKAGHVARMADQEETQPTPSLQENATTSVSKGVMSKAPQKKDSDGDIEVTDADGKTEEDTSGNNITPDANDSTVE</sequence>
<feature type="compositionally biased region" description="Low complexity" evidence="2">
    <location>
        <begin position="288"/>
        <end position="314"/>
    </location>
</feature>
<dbReference type="OrthoDB" id="341898at2759"/>
<proteinExistence type="inferred from homology"/>
<dbReference type="Proteomes" id="UP000308768">
    <property type="component" value="Unassembled WGS sequence"/>
</dbReference>
<feature type="compositionally biased region" description="Polar residues" evidence="2">
    <location>
        <begin position="459"/>
        <end position="474"/>
    </location>
</feature>
<accession>A0A4V5NDN6</accession>
<evidence type="ECO:0000256" key="2">
    <source>
        <dbReference type="SAM" id="MobiDB-lite"/>
    </source>
</evidence>
<dbReference type="GO" id="GO:0030289">
    <property type="term" value="C:protein phosphatase 4 complex"/>
    <property type="evidence" value="ECO:0007669"/>
    <property type="project" value="InterPro"/>
</dbReference>
<dbReference type="PANTHER" id="PTHR16487:SF0">
    <property type="entry name" value="PROTEIN PHOSPHATASE 4 REGULATORY SUBUNIT 2-RELATED"/>
    <property type="match status" value="1"/>
</dbReference>
<feature type="region of interest" description="Disordered" evidence="2">
    <location>
        <begin position="281"/>
        <end position="335"/>
    </location>
</feature>
<feature type="compositionally biased region" description="Polar residues" evidence="2">
    <location>
        <begin position="83"/>
        <end position="94"/>
    </location>
</feature>
<dbReference type="EMBL" id="NAJN01001396">
    <property type="protein sequence ID" value="TKA63479.1"/>
    <property type="molecule type" value="Genomic_DNA"/>
</dbReference>
<feature type="compositionally biased region" description="Pro residues" evidence="2">
    <location>
        <begin position="96"/>
        <end position="109"/>
    </location>
</feature>
<comment type="caution">
    <text evidence="3">The sequence shown here is derived from an EMBL/GenBank/DDBJ whole genome shotgun (WGS) entry which is preliminary data.</text>
</comment>
<feature type="compositionally biased region" description="Basic and acidic residues" evidence="2">
    <location>
        <begin position="245"/>
        <end position="255"/>
    </location>
</feature>
<feature type="region of interest" description="Disordered" evidence="2">
    <location>
        <begin position="245"/>
        <end position="265"/>
    </location>
</feature>
<dbReference type="STRING" id="331657.A0A4V5NDN6"/>
<feature type="compositionally biased region" description="Polar residues" evidence="2">
    <location>
        <begin position="315"/>
        <end position="324"/>
    </location>
</feature>
<dbReference type="GO" id="GO:0005634">
    <property type="term" value="C:nucleus"/>
    <property type="evidence" value="ECO:0007669"/>
    <property type="project" value="TreeGrafter"/>
</dbReference>
<feature type="compositionally biased region" description="Polar residues" evidence="2">
    <location>
        <begin position="505"/>
        <end position="519"/>
    </location>
</feature>
<evidence type="ECO:0008006" key="5">
    <source>
        <dbReference type="Google" id="ProtNLM"/>
    </source>
</evidence>
<keyword evidence="4" id="KW-1185">Reference proteome</keyword>
<evidence type="ECO:0000256" key="1">
    <source>
        <dbReference type="ARBA" id="ARBA00009207"/>
    </source>
</evidence>
<dbReference type="GO" id="GO:0019888">
    <property type="term" value="F:protein phosphatase regulator activity"/>
    <property type="evidence" value="ECO:0007669"/>
    <property type="project" value="InterPro"/>
</dbReference>
<dbReference type="GO" id="GO:0005737">
    <property type="term" value="C:cytoplasm"/>
    <property type="evidence" value="ECO:0007669"/>
    <property type="project" value="TreeGrafter"/>
</dbReference>
<reference evidence="3 4" key="1">
    <citation type="submission" date="2017-03" db="EMBL/GenBank/DDBJ databases">
        <title>Genomes of endolithic fungi from Antarctica.</title>
        <authorList>
            <person name="Coleine C."/>
            <person name="Masonjones S."/>
            <person name="Stajich J.E."/>
        </authorList>
    </citation>
    <scope>NUCLEOTIDE SEQUENCE [LARGE SCALE GENOMIC DNA]</scope>
    <source>
        <strain evidence="3 4">CCFEE 5187</strain>
    </source>
</reference>